<comment type="caution">
    <text evidence="12">The sequence shown here is derived from an EMBL/GenBank/DDBJ whole genome shotgun (WGS) entry which is preliminary data.</text>
</comment>
<dbReference type="CDD" id="cd01991">
    <property type="entry name" value="Asn_synthase_B_C"/>
    <property type="match status" value="1"/>
</dbReference>
<evidence type="ECO:0000256" key="1">
    <source>
        <dbReference type="ARBA" id="ARBA00005187"/>
    </source>
</evidence>
<sequence>MCGITGIIYNNRQQTVDENILRQMAGKMEHRGPDDATSYADGHVGFGFRRLSIIDLAHGQQPFFSADDNIVMICNGEIYNYKELRAGLQAKGHLFRSACDVEVILHLYREYGTGFLNMLNGQFAFALYDKQKQTLFFARDHFGICPLFYSQQEHVFLFGSEMKALLEFPGMPREVDLGGLDQVFSFPANIAPVTMFKHIRSLQPGYYGLFGNGKLELHEYWDLEYPEEAHVYEEKTESYYIEQLDELLQQSVRYRMHADVPVGFYLSGGLDSSIIGATMRSLKNGRDFSSFSICFSGSPDNKEINEQRYQRLMSEHIGSMHHEVEFNWKDLDNKLKQVVYFSEAPLKETYNVCSLALSGKAKDQQIKVILSGEGADELFGGYAGYKFDYQRAKNGVVKDLDYLMEDQVRKTLWGNEDFIYEKNEYEFKSTKEALYSTGVNDVYNQFDCLRKPAVAHKRLQNRHIFHQRSYVDFKLRLAGHLIADHGDRMTLANNVEGRYPFLDVPLVEFVRQIPPGLMLKNMKEKYILKRLADKYVPREIIDREKFGFVAPGSPQLLKNNNEWVNDLLSYDYIKRKGYFNPDTVERLKAMYTHKDFILTPPYDMDLLIIILTFNIFSEVFEVPSL</sequence>
<comment type="similarity">
    <text evidence="2">Belongs to the asparagine synthetase family.</text>
</comment>
<organism evidence="12 13">
    <name type="scientific">Chitinophaga ginsengisoli</name>
    <dbReference type="NCBI Taxonomy" id="363837"/>
    <lineage>
        <taxon>Bacteria</taxon>
        <taxon>Pseudomonadati</taxon>
        <taxon>Bacteroidota</taxon>
        <taxon>Chitinophagia</taxon>
        <taxon>Chitinophagales</taxon>
        <taxon>Chitinophagaceae</taxon>
        <taxon>Chitinophaga</taxon>
    </lineage>
</organism>
<feature type="binding site" evidence="9">
    <location>
        <begin position="371"/>
        <end position="372"/>
    </location>
    <ligand>
        <name>ATP</name>
        <dbReference type="ChEBI" id="CHEBI:30616"/>
    </ligand>
</feature>
<keyword evidence="5 9" id="KW-0067">ATP-binding</keyword>
<keyword evidence="8" id="KW-0061">Asparagine biosynthesis</keyword>
<keyword evidence="8" id="KW-0028">Amino-acid biosynthesis</keyword>
<dbReference type="PIRSF" id="PIRSF001589">
    <property type="entry name" value="Asn_synthetase_glu-h"/>
    <property type="match status" value="1"/>
</dbReference>
<dbReference type="GO" id="GO:0005829">
    <property type="term" value="C:cytosol"/>
    <property type="evidence" value="ECO:0007669"/>
    <property type="project" value="TreeGrafter"/>
</dbReference>
<comment type="pathway">
    <text evidence="1">Amino-acid biosynthesis; L-asparagine biosynthesis; L-asparagine from L-aspartate (L-Gln route): step 1/1.</text>
</comment>
<evidence type="ECO:0000256" key="7">
    <source>
        <dbReference type="ARBA" id="ARBA00048741"/>
    </source>
</evidence>
<protein>
    <recommendedName>
        <fullName evidence="3">asparagine synthase (glutamine-hydrolyzing)</fullName>
        <ecNumber evidence="3">6.3.5.4</ecNumber>
    </recommendedName>
</protein>
<dbReference type="InterPro" id="IPR033738">
    <property type="entry name" value="AsnB_N"/>
</dbReference>
<dbReference type="GO" id="GO:0006529">
    <property type="term" value="P:asparagine biosynthetic process"/>
    <property type="evidence" value="ECO:0007669"/>
    <property type="project" value="UniProtKB-KW"/>
</dbReference>
<evidence type="ECO:0000256" key="5">
    <source>
        <dbReference type="ARBA" id="ARBA00022840"/>
    </source>
</evidence>
<dbReference type="Proteomes" id="UP000240978">
    <property type="component" value="Unassembled WGS sequence"/>
</dbReference>
<evidence type="ECO:0000313" key="12">
    <source>
        <dbReference type="EMBL" id="PSL30054.1"/>
    </source>
</evidence>
<dbReference type="InterPro" id="IPR001962">
    <property type="entry name" value="Asn_synthase"/>
</dbReference>
<dbReference type="PANTHER" id="PTHR43284">
    <property type="entry name" value="ASPARAGINE SYNTHETASE (GLUTAMINE-HYDROLYZING)"/>
    <property type="match status" value="1"/>
</dbReference>
<dbReference type="Pfam" id="PF00733">
    <property type="entry name" value="Asn_synthase"/>
    <property type="match status" value="1"/>
</dbReference>
<dbReference type="InterPro" id="IPR006426">
    <property type="entry name" value="Asn_synth_AEB"/>
</dbReference>
<evidence type="ECO:0000256" key="3">
    <source>
        <dbReference type="ARBA" id="ARBA00012737"/>
    </source>
</evidence>
<accession>A0A2P8G7U8</accession>
<dbReference type="SUPFAM" id="SSF52402">
    <property type="entry name" value="Adenine nucleotide alpha hydrolases-like"/>
    <property type="match status" value="1"/>
</dbReference>
<feature type="binding site" evidence="9">
    <location>
        <position position="100"/>
    </location>
    <ligand>
        <name>L-glutamine</name>
        <dbReference type="ChEBI" id="CHEBI:58359"/>
    </ligand>
</feature>
<name>A0A2P8G7U8_9BACT</name>
<feature type="active site" description="For GATase activity" evidence="8">
    <location>
        <position position="2"/>
    </location>
</feature>
<dbReference type="PANTHER" id="PTHR43284:SF1">
    <property type="entry name" value="ASPARAGINE SYNTHETASE"/>
    <property type="match status" value="1"/>
</dbReference>
<dbReference type="EC" id="6.3.5.4" evidence="3"/>
<keyword evidence="4 9" id="KW-0547">Nucleotide-binding</keyword>
<comment type="catalytic activity">
    <reaction evidence="7">
        <text>L-aspartate + L-glutamine + ATP + H2O = L-asparagine + L-glutamate + AMP + diphosphate + H(+)</text>
        <dbReference type="Rhea" id="RHEA:12228"/>
        <dbReference type="ChEBI" id="CHEBI:15377"/>
        <dbReference type="ChEBI" id="CHEBI:15378"/>
        <dbReference type="ChEBI" id="CHEBI:29985"/>
        <dbReference type="ChEBI" id="CHEBI:29991"/>
        <dbReference type="ChEBI" id="CHEBI:30616"/>
        <dbReference type="ChEBI" id="CHEBI:33019"/>
        <dbReference type="ChEBI" id="CHEBI:58048"/>
        <dbReference type="ChEBI" id="CHEBI:58359"/>
        <dbReference type="ChEBI" id="CHEBI:456215"/>
        <dbReference type="EC" id="6.3.5.4"/>
    </reaction>
</comment>
<evidence type="ECO:0000256" key="4">
    <source>
        <dbReference type="ARBA" id="ARBA00022741"/>
    </source>
</evidence>
<keyword evidence="13" id="KW-1185">Reference proteome</keyword>
<dbReference type="SUPFAM" id="SSF56235">
    <property type="entry name" value="N-terminal nucleophile aminohydrolases (Ntn hydrolases)"/>
    <property type="match status" value="1"/>
</dbReference>
<keyword evidence="6 8" id="KW-0315">Glutamine amidotransferase</keyword>
<feature type="binding site" evidence="9">
    <location>
        <position position="293"/>
    </location>
    <ligand>
        <name>ATP</name>
        <dbReference type="ChEBI" id="CHEBI:30616"/>
    </ligand>
</feature>
<dbReference type="InterPro" id="IPR017932">
    <property type="entry name" value="GATase_2_dom"/>
</dbReference>
<evidence type="ECO:0000256" key="6">
    <source>
        <dbReference type="ARBA" id="ARBA00022962"/>
    </source>
</evidence>
<evidence type="ECO:0000259" key="11">
    <source>
        <dbReference type="PROSITE" id="PS51278"/>
    </source>
</evidence>
<evidence type="ECO:0000256" key="10">
    <source>
        <dbReference type="PIRSR" id="PIRSR001589-3"/>
    </source>
</evidence>
<dbReference type="AlphaFoldDB" id="A0A2P8G7U8"/>
<evidence type="ECO:0000256" key="8">
    <source>
        <dbReference type="PIRSR" id="PIRSR001589-1"/>
    </source>
</evidence>
<dbReference type="InterPro" id="IPR029055">
    <property type="entry name" value="Ntn_hydrolases_N"/>
</dbReference>
<dbReference type="InterPro" id="IPR051786">
    <property type="entry name" value="ASN_synthetase/amidase"/>
</dbReference>
<reference evidence="12 13" key="1">
    <citation type="submission" date="2018-03" db="EMBL/GenBank/DDBJ databases">
        <title>Genomic Encyclopedia of Archaeal and Bacterial Type Strains, Phase II (KMG-II): from individual species to whole genera.</title>
        <authorList>
            <person name="Goeker M."/>
        </authorList>
    </citation>
    <scope>NUCLEOTIDE SEQUENCE [LARGE SCALE GENOMIC DNA]</scope>
    <source>
        <strain evidence="12 13">DSM 18107</strain>
    </source>
</reference>
<feature type="site" description="Important for beta-aspartyl-AMP intermediate formation" evidence="10">
    <location>
        <position position="373"/>
    </location>
</feature>
<dbReference type="Gene3D" id="3.40.50.620">
    <property type="entry name" value="HUPs"/>
    <property type="match status" value="2"/>
</dbReference>
<proteinExistence type="inferred from homology"/>
<dbReference type="EMBL" id="PYGK01000006">
    <property type="protein sequence ID" value="PSL30054.1"/>
    <property type="molecule type" value="Genomic_DNA"/>
</dbReference>
<dbReference type="GO" id="GO:0005524">
    <property type="term" value="F:ATP binding"/>
    <property type="evidence" value="ECO:0007669"/>
    <property type="project" value="UniProtKB-KW"/>
</dbReference>
<gene>
    <name evidence="12" type="ORF">CLV42_106391</name>
</gene>
<evidence type="ECO:0000313" key="13">
    <source>
        <dbReference type="Proteomes" id="UP000240978"/>
    </source>
</evidence>
<dbReference type="PROSITE" id="PS51278">
    <property type="entry name" value="GATASE_TYPE_2"/>
    <property type="match status" value="1"/>
</dbReference>
<dbReference type="OrthoDB" id="9763290at2"/>
<dbReference type="CDD" id="cd00712">
    <property type="entry name" value="AsnB"/>
    <property type="match status" value="1"/>
</dbReference>
<dbReference type="Gene3D" id="3.60.20.10">
    <property type="entry name" value="Glutamine Phosphoribosylpyrophosphate, subunit 1, domain 1"/>
    <property type="match status" value="1"/>
</dbReference>
<dbReference type="GO" id="GO:0004066">
    <property type="term" value="F:asparagine synthase (glutamine-hydrolyzing) activity"/>
    <property type="evidence" value="ECO:0007669"/>
    <property type="project" value="UniProtKB-EC"/>
</dbReference>
<feature type="domain" description="Glutamine amidotransferase type-2" evidence="11">
    <location>
        <begin position="2"/>
        <end position="213"/>
    </location>
</feature>
<dbReference type="InterPro" id="IPR014729">
    <property type="entry name" value="Rossmann-like_a/b/a_fold"/>
</dbReference>
<evidence type="ECO:0000256" key="9">
    <source>
        <dbReference type="PIRSR" id="PIRSR001589-2"/>
    </source>
</evidence>
<evidence type="ECO:0000256" key="2">
    <source>
        <dbReference type="ARBA" id="ARBA00005752"/>
    </source>
</evidence>
<dbReference type="RefSeq" id="WP_106603243.1">
    <property type="nucleotide sequence ID" value="NZ_PYGK01000006.1"/>
</dbReference>
<dbReference type="Pfam" id="PF13537">
    <property type="entry name" value="GATase_7"/>
    <property type="match status" value="1"/>
</dbReference>
<dbReference type="NCBIfam" id="TIGR01536">
    <property type="entry name" value="asn_synth_AEB"/>
    <property type="match status" value="1"/>
</dbReference>